<dbReference type="AlphaFoldDB" id="A0A0R3DYB0"/>
<keyword evidence="2" id="KW-1185">Reference proteome</keyword>
<dbReference type="OrthoDB" id="8243706at2"/>
<organism evidence="1 2">
    <name type="scientific">Bradyrhizobium manausense</name>
    <dbReference type="NCBI Taxonomy" id="989370"/>
    <lineage>
        <taxon>Bacteria</taxon>
        <taxon>Pseudomonadati</taxon>
        <taxon>Pseudomonadota</taxon>
        <taxon>Alphaproteobacteria</taxon>
        <taxon>Hyphomicrobiales</taxon>
        <taxon>Nitrobacteraceae</taxon>
        <taxon>Bradyrhizobium</taxon>
    </lineage>
</organism>
<name>A0A0R3DYB0_9BRAD</name>
<dbReference type="EMBL" id="LJYG01000045">
    <property type="protein sequence ID" value="KRQ14945.1"/>
    <property type="molecule type" value="Genomic_DNA"/>
</dbReference>
<evidence type="ECO:0000313" key="1">
    <source>
        <dbReference type="EMBL" id="KRQ14945.1"/>
    </source>
</evidence>
<dbReference type="Proteomes" id="UP000051936">
    <property type="component" value="Unassembled WGS sequence"/>
</dbReference>
<comment type="caution">
    <text evidence="1">The sequence shown here is derived from an EMBL/GenBank/DDBJ whole genome shotgun (WGS) entry which is preliminary data.</text>
</comment>
<sequence length="61" mass="6714">MSGQTIKIICDARRAGKSEPADLHDQAGHHRYYGSSVENGGERIVESRRGKRPSVLAIFGF</sequence>
<proteinExistence type="predicted"/>
<protein>
    <submittedName>
        <fullName evidence="1">Uncharacterized protein</fullName>
    </submittedName>
</protein>
<evidence type="ECO:0000313" key="2">
    <source>
        <dbReference type="Proteomes" id="UP000051936"/>
    </source>
</evidence>
<dbReference type="RefSeq" id="WP_057745799.1">
    <property type="nucleotide sequence ID" value="NZ_LJYG01000045.1"/>
</dbReference>
<gene>
    <name evidence="1" type="ORF">AOQ71_11050</name>
</gene>
<reference evidence="1 2" key="1">
    <citation type="submission" date="2015-09" db="EMBL/GenBank/DDBJ databases">
        <title>Draft Genome Sequence of Bradyrhizobium manausense Strain BR 3351T, a Novel Symbiotic Nitrogen-Fixing Alphaproteobacterium Isolated from Brazilian Amazon Rain Forest.</title>
        <authorList>
            <person name="De Araujo J.L."/>
            <person name="Zilli J.E."/>
        </authorList>
    </citation>
    <scope>NUCLEOTIDE SEQUENCE [LARGE SCALE GENOMIC DNA]</scope>
    <source>
        <strain evidence="1 2">BR3351</strain>
    </source>
</reference>
<accession>A0A0R3DYB0</accession>